<gene>
    <name evidence="1" type="ORF">NAT50_06105</name>
</gene>
<name>A0ABT0TNH9_9FLAO</name>
<dbReference type="EMBL" id="JAMLJM010000003">
    <property type="protein sequence ID" value="MCL9808930.1"/>
    <property type="molecule type" value="Genomic_DNA"/>
</dbReference>
<dbReference type="RefSeq" id="WP_250592330.1">
    <property type="nucleotide sequence ID" value="NZ_JAMLJM010000003.1"/>
</dbReference>
<proteinExistence type="predicted"/>
<comment type="caution">
    <text evidence="1">The sequence shown here is derived from an EMBL/GenBank/DDBJ whole genome shotgun (WGS) entry which is preliminary data.</text>
</comment>
<dbReference type="Proteomes" id="UP001317191">
    <property type="component" value="Unassembled WGS sequence"/>
</dbReference>
<evidence type="ECO:0000313" key="2">
    <source>
        <dbReference type="Proteomes" id="UP001317191"/>
    </source>
</evidence>
<keyword evidence="2" id="KW-1185">Reference proteome</keyword>
<sequence>MKDWLKNTNWGELFFPVLADLKNINEETDTTRVSSNNWDLANDNEDFKEIIEKINENRSSEDTKHNIIVL</sequence>
<protein>
    <submittedName>
        <fullName evidence="1">Uncharacterized protein</fullName>
    </submittedName>
</protein>
<reference evidence="1 2" key="1">
    <citation type="submission" date="2022-05" db="EMBL/GenBank/DDBJ databases">
        <title>Flavobacterium sp., isolated from activated sludge.</title>
        <authorList>
            <person name="Ran Q."/>
        </authorList>
    </citation>
    <scope>NUCLEOTIDE SEQUENCE [LARGE SCALE GENOMIC DNA]</scope>
    <source>
        <strain evidence="1 2">HXWNR70</strain>
    </source>
</reference>
<evidence type="ECO:0000313" key="1">
    <source>
        <dbReference type="EMBL" id="MCL9808930.1"/>
    </source>
</evidence>
<accession>A0ABT0TNH9</accession>
<organism evidence="1 2">
    <name type="scientific">Flavobacterium luminosum</name>
    <dbReference type="NCBI Taxonomy" id="2949086"/>
    <lineage>
        <taxon>Bacteria</taxon>
        <taxon>Pseudomonadati</taxon>
        <taxon>Bacteroidota</taxon>
        <taxon>Flavobacteriia</taxon>
        <taxon>Flavobacteriales</taxon>
        <taxon>Flavobacteriaceae</taxon>
        <taxon>Flavobacterium</taxon>
    </lineage>
</organism>